<evidence type="ECO:0000313" key="1">
    <source>
        <dbReference type="EMBL" id="OWK32508.1"/>
    </source>
</evidence>
<dbReference type="RefSeq" id="WP_169715632.1">
    <property type="nucleotide sequence ID" value="NZ_NBBJ01000001.1"/>
</dbReference>
<keyword evidence="2" id="KW-1185">Reference proteome</keyword>
<gene>
    <name evidence="1" type="ORF">SPMU_08400</name>
</gene>
<dbReference type="Proteomes" id="UP000197783">
    <property type="component" value="Unassembled WGS sequence"/>
</dbReference>
<dbReference type="AlphaFoldDB" id="A0A245ZRZ0"/>
<reference evidence="1 2" key="1">
    <citation type="submission" date="2017-03" db="EMBL/GenBank/DDBJ databases">
        <title>Genome sequence of Sphingomonas mucosissima DSM 17494.</title>
        <authorList>
            <person name="Poehlein A."/>
            <person name="Wuebbeler J.H."/>
            <person name="Steinbuechel A."/>
            <person name="Daniel R."/>
        </authorList>
    </citation>
    <scope>NUCLEOTIDE SEQUENCE [LARGE SCALE GENOMIC DNA]</scope>
    <source>
        <strain evidence="1 2">DSM 17494</strain>
    </source>
</reference>
<accession>A0A245ZRZ0</accession>
<dbReference type="EMBL" id="NBBJ01000001">
    <property type="protein sequence ID" value="OWK32508.1"/>
    <property type="molecule type" value="Genomic_DNA"/>
</dbReference>
<proteinExistence type="predicted"/>
<organism evidence="1 2">
    <name type="scientific">Sphingomonas mucosissima</name>
    <dbReference type="NCBI Taxonomy" id="370959"/>
    <lineage>
        <taxon>Bacteria</taxon>
        <taxon>Pseudomonadati</taxon>
        <taxon>Pseudomonadota</taxon>
        <taxon>Alphaproteobacteria</taxon>
        <taxon>Sphingomonadales</taxon>
        <taxon>Sphingomonadaceae</taxon>
        <taxon>Sphingomonas</taxon>
    </lineage>
</organism>
<evidence type="ECO:0000313" key="2">
    <source>
        <dbReference type="Proteomes" id="UP000197783"/>
    </source>
</evidence>
<protein>
    <submittedName>
        <fullName evidence="1">Uncharacterized protein</fullName>
    </submittedName>
</protein>
<sequence>MAAEPVEIGDAMHGLVEQLHEVEGVQGWVLDLAEPQRILDVELWAGTLCLARTQTGLERPDVCSSVGLPCRPGFRFGDEAGRAIKDAAAQGHLGDLHVRVQGSSRLEAECPVRTLEMIRPISPPTDLGSDRLRATLNQHASDAMPLVNEATASTPSNQIGYLEGIWTSESGVTWMVGWMIEDTVTDRPVIIVDEDRYSGGMAISLAPRADLAANAKAFVAVIQTDWLVKINMPPQIVLADGSGRYLEPVRPAPLMEPEAVLSIARDTLSRASGPHRAAMLKMLEANRYLPADRLGSNRVQVDEVAVLPGFGAFVNGWALSSNRQASRFVLKVGSHTVRAVELCQSRFARSDVAELLPNVEQALKTAGFVTLFPGPIDQAALDQLSLEVVWQDGTSTIVEVPPVTVRVLGLTSSFDAICRLYPAIEAERFFPELAYHAARFAQVQARSVRGYECNPVRSSLLLAAPRQSADIFLLFDQALAHAAFLPEDWGISIIASPDEHRGLVLTLFAQLQHAAGRPCSLFFTGDAAPTSDVIEEVAATLSSERIAWVASHILLTATGWKDVASDEGTFALLAIDDPAGGPPPALGLDAFVADLARWRRLCAAAPPRIGGIQLPPQGKPIPVIANAAVSLGPAPGSPFTLKINEAVRRAYG</sequence>
<name>A0A245ZRZ0_9SPHN</name>
<comment type="caution">
    <text evidence="1">The sequence shown here is derived from an EMBL/GenBank/DDBJ whole genome shotgun (WGS) entry which is preliminary data.</text>
</comment>